<evidence type="ECO:0000313" key="8">
    <source>
        <dbReference type="Proteomes" id="UP001379533"/>
    </source>
</evidence>
<accession>A0ABZ2KFL7</accession>
<dbReference type="Gene3D" id="1.10.760.10">
    <property type="entry name" value="Cytochrome c-like domain"/>
    <property type="match status" value="2"/>
</dbReference>
<dbReference type="InterPro" id="IPR036909">
    <property type="entry name" value="Cyt_c-like_dom_sf"/>
</dbReference>
<gene>
    <name evidence="7" type="ORF">LZC95_05750</name>
</gene>
<name>A0ABZ2KFL7_9BACT</name>
<keyword evidence="1 4" id="KW-0349">Heme</keyword>
<protein>
    <recommendedName>
        <fullName evidence="6">Cytochrome c domain-containing protein</fullName>
    </recommendedName>
</protein>
<dbReference type="Pfam" id="PF00034">
    <property type="entry name" value="Cytochrom_C"/>
    <property type="match status" value="1"/>
</dbReference>
<keyword evidence="8" id="KW-1185">Reference proteome</keyword>
<dbReference type="SUPFAM" id="SSF46626">
    <property type="entry name" value="Cytochrome c"/>
    <property type="match status" value="2"/>
</dbReference>
<dbReference type="SUPFAM" id="SSF51004">
    <property type="entry name" value="C-terminal (heme d1) domain of cytochrome cd1-nitrite reductase"/>
    <property type="match status" value="1"/>
</dbReference>
<dbReference type="PANTHER" id="PTHR47197:SF3">
    <property type="entry name" value="DIHYDRO-HEME D1 DEHYDROGENASE"/>
    <property type="match status" value="1"/>
</dbReference>
<dbReference type="RefSeq" id="WP_394846955.1">
    <property type="nucleotide sequence ID" value="NZ_CP089982.1"/>
</dbReference>
<dbReference type="Gene3D" id="2.130.10.10">
    <property type="entry name" value="YVTN repeat-like/Quinoprotein amine dehydrogenase"/>
    <property type="match status" value="1"/>
</dbReference>
<dbReference type="EMBL" id="CP089982">
    <property type="protein sequence ID" value="WXA96340.1"/>
    <property type="molecule type" value="Genomic_DNA"/>
</dbReference>
<feature type="domain" description="Cytochrome c" evidence="6">
    <location>
        <begin position="558"/>
        <end position="659"/>
    </location>
</feature>
<reference evidence="7 8" key="1">
    <citation type="submission" date="2021-12" db="EMBL/GenBank/DDBJ databases">
        <title>Discovery of the Pendulisporaceae a myxobacterial family with distinct sporulation behavior and unique specialized metabolism.</title>
        <authorList>
            <person name="Garcia R."/>
            <person name="Popoff A."/>
            <person name="Bader C.D."/>
            <person name="Loehr J."/>
            <person name="Walesch S."/>
            <person name="Walt C."/>
            <person name="Boldt J."/>
            <person name="Bunk B."/>
            <person name="Haeckl F.J.F.P.J."/>
            <person name="Gunesch A.P."/>
            <person name="Birkelbach J."/>
            <person name="Nuebel U."/>
            <person name="Pietschmann T."/>
            <person name="Bach T."/>
            <person name="Mueller R."/>
        </authorList>
    </citation>
    <scope>NUCLEOTIDE SEQUENCE [LARGE SCALE GENOMIC DNA]</scope>
    <source>
        <strain evidence="7 8">MSr12523</strain>
    </source>
</reference>
<dbReference type="InterPro" id="IPR011048">
    <property type="entry name" value="Haem_d1_sf"/>
</dbReference>
<evidence type="ECO:0000313" key="7">
    <source>
        <dbReference type="EMBL" id="WXA96340.1"/>
    </source>
</evidence>
<evidence type="ECO:0000256" key="2">
    <source>
        <dbReference type="ARBA" id="ARBA00022723"/>
    </source>
</evidence>
<dbReference type="InterPro" id="IPR009056">
    <property type="entry name" value="Cyt_c-like_dom"/>
</dbReference>
<feature type="domain" description="Cytochrome c" evidence="6">
    <location>
        <begin position="445"/>
        <end position="546"/>
    </location>
</feature>
<keyword evidence="2 4" id="KW-0479">Metal-binding</keyword>
<dbReference type="InterPro" id="IPR015943">
    <property type="entry name" value="WD40/YVTN_repeat-like_dom_sf"/>
</dbReference>
<evidence type="ECO:0000256" key="1">
    <source>
        <dbReference type="ARBA" id="ARBA00022617"/>
    </source>
</evidence>
<dbReference type="InterPro" id="IPR051200">
    <property type="entry name" value="Host-pathogen_enzymatic-act"/>
</dbReference>
<evidence type="ECO:0000256" key="5">
    <source>
        <dbReference type="SAM" id="MobiDB-lite"/>
    </source>
</evidence>
<dbReference type="Proteomes" id="UP001379533">
    <property type="component" value="Chromosome"/>
</dbReference>
<proteinExistence type="predicted"/>
<evidence type="ECO:0000259" key="6">
    <source>
        <dbReference type="PROSITE" id="PS51007"/>
    </source>
</evidence>
<organism evidence="7 8">
    <name type="scientific">Pendulispora brunnea</name>
    <dbReference type="NCBI Taxonomy" id="2905690"/>
    <lineage>
        <taxon>Bacteria</taxon>
        <taxon>Pseudomonadati</taxon>
        <taxon>Myxococcota</taxon>
        <taxon>Myxococcia</taxon>
        <taxon>Myxococcales</taxon>
        <taxon>Sorangiineae</taxon>
        <taxon>Pendulisporaceae</taxon>
        <taxon>Pendulispora</taxon>
    </lineage>
</organism>
<keyword evidence="3 4" id="KW-0408">Iron</keyword>
<feature type="region of interest" description="Disordered" evidence="5">
    <location>
        <begin position="232"/>
        <end position="253"/>
    </location>
</feature>
<feature type="compositionally biased region" description="Basic residues" evidence="5">
    <location>
        <begin position="236"/>
        <end position="250"/>
    </location>
</feature>
<evidence type="ECO:0000256" key="3">
    <source>
        <dbReference type="ARBA" id="ARBA00023004"/>
    </source>
</evidence>
<evidence type="ECO:0000256" key="4">
    <source>
        <dbReference type="PROSITE-ProRule" id="PRU00433"/>
    </source>
</evidence>
<dbReference type="PANTHER" id="PTHR47197">
    <property type="entry name" value="PROTEIN NIRF"/>
    <property type="match status" value="1"/>
</dbReference>
<dbReference type="PROSITE" id="PS51257">
    <property type="entry name" value="PROKAR_LIPOPROTEIN"/>
    <property type="match status" value="1"/>
</dbReference>
<dbReference type="PROSITE" id="PS51007">
    <property type="entry name" value="CYTC"/>
    <property type="match status" value="2"/>
</dbReference>
<sequence>MARGWVRGVGVLGVVVASGCGAGRGVLSEARPPAKLASACLRTHPAAVPATQDRNRQGALVVLATAGPNRLAYVADEDDGSIHVIDLGSMLERTTFDAGGTPGQMMMTADGRLLVTLRDKAQVRVFEPAEGGTMVERCTVDTATEPVALAMTPDDATVIVTSGWGHALTALDGSDLHRKYQVDLPREPRSVVVSDDGAKAYVAHAVGSAMSVIDLRADAHAVASIGLKGQDERPRFRGKGARRPISKRRAKSLEQPIEAPEKVERLSCQGFALAKSVAPTGRVLAPQVLVENGDTREPSDGYGSVSGGPTEVPDVAVIDQGSDRPFEASLLVRSDRSHSPQDTECLLPRAAAVDPGSGSLFVTCVGSDALVEYDAASTEPHRTELRRWRVASGPVGLAIDAPSHRALVWSQFDRTLNAVPLGDAAEPAPVLRLALSRRSARAETADLSLGRRLFHAAGDARISSDGRACASCHPDGRDDTITWATPDGPRQTPILAGRLEGTAPYAWVGSGDDVAAHLGHTFQRLRGRGLAPHELDALVAYVTQMAPPPPRESDASTVRLERGSQIFHSTEAGCASCHGKNGGNPDGLRHDVSSRAASDVTGEFDTPSLRFVGGSAPYFHDGRYASLRTLLVETDGKMGKVSHLTPSDLEALEAYVRSL</sequence>